<dbReference type="STRING" id="861298.SAMN04488136_102206"/>
<evidence type="ECO:0000313" key="1">
    <source>
        <dbReference type="EMBL" id="SDG76117.1"/>
    </source>
</evidence>
<name>A0A1G7WVY6_9VIBR</name>
<evidence type="ECO:0000313" key="3">
    <source>
        <dbReference type="Proteomes" id="UP000198854"/>
    </source>
</evidence>
<protein>
    <submittedName>
        <fullName evidence="1">Uncharacterized protein</fullName>
    </submittedName>
</protein>
<sequence length="49" mass="5480">MDEFLGFPRRERVKPGRTTPEYRKALLVPFAPTKGTGALSQIVNKPPLV</sequence>
<gene>
    <name evidence="1" type="ORF">SAMN04488136_102206</name>
    <name evidence="2" type="ORF">SAMN04488136_10410</name>
</gene>
<dbReference type="AlphaFoldDB" id="A0A1G7WVY6"/>
<keyword evidence="3" id="KW-1185">Reference proteome</keyword>
<proteinExistence type="predicted"/>
<evidence type="ECO:0000313" key="2">
    <source>
        <dbReference type="EMBL" id="SDG87367.1"/>
    </source>
</evidence>
<organism evidence="1 3">
    <name type="scientific">Vibrio xiamenensis</name>
    <dbReference type="NCBI Taxonomy" id="861298"/>
    <lineage>
        <taxon>Bacteria</taxon>
        <taxon>Pseudomonadati</taxon>
        <taxon>Pseudomonadota</taxon>
        <taxon>Gammaproteobacteria</taxon>
        <taxon>Vibrionales</taxon>
        <taxon>Vibrionaceae</taxon>
        <taxon>Vibrio</taxon>
    </lineage>
</organism>
<accession>A0A1G7WVY6</accession>
<dbReference type="EMBL" id="FNDD01000004">
    <property type="protein sequence ID" value="SDG87367.1"/>
    <property type="molecule type" value="Genomic_DNA"/>
</dbReference>
<reference evidence="1 3" key="1">
    <citation type="submission" date="2016-10" db="EMBL/GenBank/DDBJ databases">
        <authorList>
            <person name="de Groot N.N."/>
        </authorList>
    </citation>
    <scope>NUCLEOTIDE SEQUENCE [LARGE SCALE GENOMIC DNA]</scope>
    <source>
        <strain evidence="1 3">CGMCC 1.10228</strain>
    </source>
</reference>
<dbReference type="Proteomes" id="UP000198854">
    <property type="component" value="Unassembled WGS sequence"/>
</dbReference>
<dbReference type="EMBL" id="FNDD01000002">
    <property type="protein sequence ID" value="SDG76117.1"/>
    <property type="molecule type" value="Genomic_DNA"/>
</dbReference>